<keyword evidence="15 17" id="KW-1035">Host cytoplasm</keyword>
<keyword evidence="7 17" id="KW-1048">Host nucleus</keyword>
<keyword evidence="10 17" id="KW-0479">Metal-binding</keyword>
<evidence type="ECO:0000256" key="1">
    <source>
        <dbReference type="ARBA" id="ARBA00004147"/>
    </source>
</evidence>
<evidence type="ECO:0000256" key="4">
    <source>
        <dbReference type="ARBA" id="ARBA00014388"/>
    </source>
</evidence>
<comment type="subcellular location">
    <subcellularLocation>
        <location evidence="2 17">Host cytoplasm</location>
    </subcellularLocation>
    <subcellularLocation>
        <location evidence="1 17">Host nucleus</location>
    </subcellularLocation>
</comment>
<evidence type="ECO:0000256" key="6">
    <source>
        <dbReference type="ARBA" id="ARBA00022553"/>
    </source>
</evidence>
<feature type="compositionally biased region" description="Basic and acidic residues" evidence="18">
    <location>
        <begin position="82"/>
        <end position="94"/>
    </location>
</feature>
<keyword evidence="14 17" id="KW-0010">Activator</keyword>
<dbReference type="GO" id="GO:0030430">
    <property type="term" value="C:host cell cytoplasm"/>
    <property type="evidence" value="ECO:0007669"/>
    <property type="project" value="UniProtKB-SubCell"/>
</dbReference>
<evidence type="ECO:0000256" key="3">
    <source>
        <dbReference type="ARBA" id="ARBA00007672"/>
    </source>
</evidence>
<comment type="similarity">
    <text evidence="3 17">Belongs to the geminiviridae transcriptional activator protein family.</text>
</comment>
<evidence type="ECO:0000256" key="17">
    <source>
        <dbReference type="RuleBase" id="RU363028"/>
    </source>
</evidence>
<dbReference type="GO" id="GO:0005198">
    <property type="term" value="F:structural molecule activity"/>
    <property type="evidence" value="ECO:0007669"/>
    <property type="project" value="InterPro"/>
</dbReference>
<evidence type="ECO:0000256" key="16">
    <source>
        <dbReference type="ARBA" id="ARBA00023280"/>
    </source>
</evidence>
<dbReference type="GO" id="GO:0003677">
    <property type="term" value="F:DNA binding"/>
    <property type="evidence" value="ECO:0007669"/>
    <property type="project" value="UniProtKB-KW"/>
</dbReference>
<sequence>MQNSSPSHNHCTQVPIKVKHRIAKKKTVRRRRVDLTCGCSYYFGINCANHGFSHRGITHCNSMREWRVYLDNQKSPIFQDNPTRRETIHDEPRHHNNPNTVQLQPEESVGNTPVFSDLQNLDSFTSSDLAFLKSI</sequence>
<organism evidence="19">
    <name type="scientific">Ageratum yellow vein China virus</name>
    <dbReference type="NCBI Taxonomy" id="202567"/>
    <lineage>
        <taxon>Viruses</taxon>
        <taxon>Monodnaviria</taxon>
        <taxon>Shotokuvirae</taxon>
        <taxon>Cressdnaviricota</taxon>
        <taxon>Repensiviricetes</taxon>
        <taxon>Geplafuvirales</taxon>
        <taxon>Geminiviridae</taxon>
        <taxon>Begomovirus</taxon>
    </lineage>
</organism>
<keyword evidence="6" id="KW-0597">Phosphoprotein</keyword>
<keyword evidence="12 17" id="KW-0862">Zinc</keyword>
<evidence type="ECO:0000256" key="12">
    <source>
        <dbReference type="ARBA" id="ARBA00022833"/>
    </source>
</evidence>
<comment type="subunit">
    <text evidence="17">Monomer. Homodimer. Homooligomer. Self-interaction correlates with nuclear localization and efficient activation of transcription.</text>
</comment>
<evidence type="ECO:0000256" key="10">
    <source>
        <dbReference type="ARBA" id="ARBA00022723"/>
    </source>
</evidence>
<protein>
    <recommendedName>
        <fullName evidence="4 17">Transcriptional activator protein</fullName>
        <shortName evidence="17">TrAP</shortName>
    </recommendedName>
</protein>
<dbReference type="GO" id="GO:0042025">
    <property type="term" value="C:host cell nucleus"/>
    <property type="evidence" value="ECO:0007669"/>
    <property type="project" value="UniProtKB-SubCell"/>
</dbReference>
<evidence type="ECO:0000256" key="9">
    <source>
        <dbReference type="ARBA" id="ARBA00022632"/>
    </source>
</evidence>
<comment type="domain">
    <text evidence="17">The zinc finger and the transactivation region are involved in PTGS suppression.</text>
</comment>
<dbReference type="InterPro" id="IPR000942">
    <property type="entry name" value="Gemini_AL2"/>
</dbReference>
<dbReference type="PRINTS" id="PR00230">
    <property type="entry name" value="GEMCOATAL2"/>
</dbReference>
<dbReference type="Pfam" id="PF01440">
    <property type="entry name" value="Gemini_AL2"/>
    <property type="match status" value="1"/>
</dbReference>
<evidence type="ECO:0000256" key="5">
    <source>
        <dbReference type="ARBA" id="ARBA00022463"/>
    </source>
</evidence>
<comment type="function">
    <text evidence="17">Strong activator of the late viral genes promoters. Acts as a suppressor of RNA-mediated gene silencing, also known as post-transcriptional gene silencing (PTGS), a mechanism of plant viral defense that limits the accumulation of viral RNAs. Also suppresses the host basal defense by interacting with and inhibiting SNF1 kinase, a key regulator of cell metabolism implicated in innate antiviral defense. Determines pathogenicity.</text>
</comment>
<accession>A0A023J8J0</accession>
<dbReference type="EMBL" id="KF785751">
    <property type="protein sequence ID" value="AHH24773.1"/>
    <property type="molecule type" value="Genomic_DNA"/>
</dbReference>
<name>A0A023J8J0_9GEMI</name>
<dbReference type="GO" id="GO:0008270">
    <property type="term" value="F:zinc ion binding"/>
    <property type="evidence" value="ECO:0007669"/>
    <property type="project" value="UniProtKB-KW"/>
</dbReference>
<evidence type="ECO:0000256" key="15">
    <source>
        <dbReference type="ARBA" id="ARBA00023200"/>
    </source>
</evidence>
<evidence type="ECO:0000256" key="18">
    <source>
        <dbReference type="SAM" id="MobiDB-lite"/>
    </source>
</evidence>
<keyword evidence="16" id="KW-0899">Viral immunoevasion</keyword>
<feature type="compositionally biased region" description="Polar residues" evidence="18">
    <location>
        <begin position="97"/>
        <end position="108"/>
    </location>
</feature>
<keyword evidence="11 17" id="KW-0863">Zinc-finger</keyword>
<evidence type="ECO:0000256" key="2">
    <source>
        <dbReference type="ARBA" id="ARBA00004192"/>
    </source>
</evidence>
<feature type="region of interest" description="Disordered" evidence="18">
    <location>
        <begin position="77"/>
        <end position="108"/>
    </location>
</feature>
<reference evidence="19" key="1">
    <citation type="submission" date="2013-10" db="EMBL/GenBank/DDBJ databases">
        <title>A new alphasatellite molecular associated with Ageratum yellow vein China virus in Philippine.</title>
        <authorList>
            <person name="She X."/>
            <person name="He Z."/>
        </authorList>
    </citation>
    <scope>NUCLEOTIDE SEQUENCE</scope>
    <source>
        <strain evidence="19">Sn3</strain>
    </source>
</reference>
<evidence type="ECO:0000256" key="13">
    <source>
        <dbReference type="ARBA" id="ARBA00023125"/>
    </source>
</evidence>
<evidence type="ECO:0000313" key="19">
    <source>
        <dbReference type="EMBL" id="AHH24773.1"/>
    </source>
</evidence>
<evidence type="ECO:0000256" key="11">
    <source>
        <dbReference type="ARBA" id="ARBA00022771"/>
    </source>
</evidence>
<evidence type="ECO:0000256" key="7">
    <source>
        <dbReference type="ARBA" id="ARBA00022562"/>
    </source>
</evidence>
<keyword evidence="9" id="KW-1090">Inhibition of host innate immune response by virus</keyword>
<keyword evidence="8 17" id="KW-0945">Host-virus interaction</keyword>
<dbReference type="GO" id="GO:0052170">
    <property type="term" value="P:symbiont-mediated suppression of host innate immune response"/>
    <property type="evidence" value="ECO:0007669"/>
    <property type="project" value="UniProtKB-KW"/>
</dbReference>
<proteinExistence type="inferred from homology"/>
<evidence type="ECO:0000256" key="14">
    <source>
        <dbReference type="ARBA" id="ARBA00023159"/>
    </source>
</evidence>
<keyword evidence="13 17" id="KW-0238">DNA-binding</keyword>
<keyword evidence="5 17" id="KW-0941">Suppressor of RNA silencing</keyword>
<dbReference type="GO" id="GO:0019028">
    <property type="term" value="C:viral capsid"/>
    <property type="evidence" value="ECO:0007669"/>
    <property type="project" value="InterPro"/>
</dbReference>
<evidence type="ECO:0000256" key="8">
    <source>
        <dbReference type="ARBA" id="ARBA00022581"/>
    </source>
</evidence>